<evidence type="ECO:0000256" key="1">
    <source>
        <dbReference type="SAM" id="Coils"/>
    </source>
</evidence>
<dbReference type="HOGENOM" id="CLU_026575_0_0_1"/>
<feature type="region of interest" description="Disordered" evidence="2">
    <location>
        <begin position="435"/>
        <end position="470"/>
    </location>
</feature>
<dbReference type="Pfam" id="PF25543">
    <property type="entry name" value="zf-CCCH_tandem"/>
    <property type="match status" value="1"/>
</dbReference>
<feature type="compositionally biased region" description="Polar residues" evidence="2">
    <location>
        <begin position="541"/>
        <end position="559"/>
    </location>
</feature>
<dbReference type="InterPro" id="IPR057654">
    <property type="entry name" value="Znf-CCCH_tandem"/>
</dbReference>
<dbReference type="EMBL" id="KN846961">
    <property type="protein sequence ID" value="KIW63522.1"/>
    <property type="molecule type" value="Genomic_DNA"/>
</dbReference>
<evidence type="ECO:0000313" key="7">
    <source>
        <dbReference type="Proteomes" id="UP000054266"/>
    </source>
</evidence>
<feature type="domain" description="C3H1-type" evidence="4">
    <location>
        <begin position="620"/>
        <end position="648"/>
    </location>
</feature>
<feature type="region of interest" description="Disordered" evidence="2">
    <location>
        <begin position="486"/>
        <end position="559"/>
    </location>
</feature>
<dbReference type="InterPro" id="IPR057683">
    <property type="entry name" value="DUF7923"/>
</dbReference>
<feature type="compositionally biased region" description="Gly residues" evidence="2">
    <location>
        <begin position="504"/>
        <end position="513"/>
    </location>
</feature>
<evidence type="ECO:0000256" key="2">
    <source>
        <dbReference type="SAM" id="MobiDB-lite"/>
    </source>
</evidence>
<dbReference type="PANTHER" id="PTHR37543:SF1">
    <property type="entry name" value="CCCH ZINC FINGER DNA BINDING PROTEIN (AFU_ORTHOLOGUE AFUA_5G12760)"/>
    <property type="match status" value="1"/>
</dbReference>
<sequence>MVDGVVQPSAAIRAMEREYKSKTDETTALFENLLKLLAEKEAECENLKYDLQDQTESRRHWHKRAADAEGRIASVQHILVLIDGNQTFFKPDFFRAGPQGARGAVETLIAEAKAFARAQHKNDLSEQLSAIVHVFVDVGKLADDLSTANLLPEPDQLWTFIQDASKIEPGITISDCGAGRAAVDAKMKHFYELYLENCHCRHLFLALGRESDYYSVLSTYSDDEFTKSKTSLIKPFHGFPEDCNLPFETVEFSGLESVSRQTVSFADTPPKVNGTPSIVSRAPAAQIPFAPQVDGNAPVAPRASMSATAPNFHATTPGHLGRSDVFGGQVHVSSTPPVTSGRLASASTQPPAPQSTSLSIGQAAPPTTSSFNPDPATPAVQAREQPPAVVTSKSSGPATVQPLAPVSKDASNDYAGANGNVAEVEDLRSSAVVKLDTSSHSSSQSKKSAEQSWESATVNDYAPAPSSGPWIAGEAIVEPAMQEPDELPTYSRRNNTNFTRRLPKGGGGGGNSGGKQDRSIGGQQSVRRPPRQFKGSWDEMMSTQGSSTPPRPESTSISPLATPMLTDLANALPSQDVIKHEPNPQARPVLAPIALNKHNQRIDLKLPRPAPAEEEAFKLRTDNRHLCNEHHLRGSCSNIQCTYDHEEITDGVYLALRNKTRLSPCKQGSGCRRHSCYMGHHCPNVSRFSACGRPNCPFKAKNLHDVLDLQIVEMIEAPQKEELQIEELI</sequence>
<proteinExistence type="predicted"/>
<gene>
    <name evidence="6" type="ORF">PV04_08519</name>
</gene>
<dbReference type="Proteomes" id="UP000054266">
    <property type="component" value="Unassembled WGS sequence"/>
</dbReference>
<keyword evidence="1" id="KW-0175">Coiled coil</keyword>
<dbReference type="Gene3D" id="4.10.1000.30">
    <property type="match status" value="1"/>
</dbReference>
<dbReference type="STRING" id="5601.A0A0D2DMI0"/>
<evidence type="ECO:0000259" key="4">
    <source>
        <dbReference type="Pfam" id="PF25542"/>
    </source>
</evidence>
<feature type="domain" description="Tandem CCCH zinc finger" evidence="5">
    <location>
        <begin position="655"/>
        <end position="705"/>
    </location>
</feature>
<reference evidence="6 7" key="1">
    <citation type="submission" date="2015-01" db="EMBL/GenBank/DDBJ databases">
        <title>The Genome Sequence of Capronia semiimmersa CBS27337.</title>
        <authorList>
            <consortium name="The Broad Institute Genomics Platform"/>
            <person name="Cuomo C."/>
            <person name="de Hoog S."/>
            <person name="Gorbushina A."/>
            <person name="Stielow B."/>
            <person name="Teixiera M."/>
            <person name="Abouelleil A."/>
            <person name="Chapman S.B."/>
            <person name="Priest M."/>
            <person name="Young S.K."/>
            <person name="Wortman J."/>
            <person name="Nusbaum C."/>
            <person name="Birren B."/>
        </authorList>
    </citation>
    <scope>NUCLEOTIDE SEQUENCE [LARGE SCALE GENOMIC DNA]</scope>
    <source>
        <strain evidence="6 7">CBS 27337</strain>
    </source>
</reference>
<evidence type="ECO:0008006" key="8">
    <source>
        <dbReference type="Google" id="ProtNLM"/>
    </source>
</evidence>
<dbReference type="Pfam" id="PF25540">
    <property type="entry name" value="DUF7923"/>
    <property type="match status" value="1"/>
</dbReference>
<protein>
    <recommendedName>
        <fullName evidence="8">C3H1-type domain-containing protein</fullName>
    </recommendedName>
</protein>
<evidence type="ECO:0000259" key="3">
    <source>
        <dbReference type="Pfam" id="PF25540"/>
    </source>
</evidence>
<dbReference type="InterPro" id="IPR000571">
    <property type="entry name" value="Znf_CCCH"/>
</dbReference>
<evidence type="ECO:0000259" key="5">
    <source>
        <dbReference type="Pfam" id="PF25543"/>
    </source>
</evidence>
<feature type="compositionally biased region" description="Polar residues" evidence="2">
    <location>
        <begin position="345"/>
        <end position="372"/>
    </location>
</feature>
<feature type="compositionally biased region" description="Low complexity" evidence="2">
    <location>
        <begin position="438"/>
        <end position="456"/>
    </location>
</feature>
<feature type="region of interest" description="Disordered" evidence="2">
    <location>
        <begin position="309"/>
        <end position="415"/>
    </location>
</feature>
<accession>A0A0D2DMI0</accession>
<feature type="coiled-coil region" evidence="1">
    <location>
        <begin position="30"/>
        <end position="57"/>
    </location>
</feature>
<dbReference type="Pfam" id="PF25542">
    <property type="entry name" value="zf-CCCH_12"/>
    <property type="match status" value="1"/>
</dbReference>
<dbReference type="PANTHER" id="PTHR37543">
    <property type="entry name" value="CCCH ZINC FINGER DNA BINDING PROTEIN (AFU_ORTHOLOGUE AFUA_5G12760)"/>
    <property type="match status" value="1"/>
</dbReference>
<organism evidence="6 7">
    <name type="scientific">Phialophora macrospora</name>
    <dbReference type="NCBI Taxonomy" id="1851006"/>
    <lineage>
        <taxon>Eukaryota</taxon>
        <taxon>Fungi</taxon>
        <taxon>Dikarya</taxon>
        <taxon>Ascomycota</taxon>
        <taxon>Pezizomycotina</taxon>
        <taxon>Eurotiomycetes</taxon>
        <taxon>Chaetothyriomycetidae</taxon>
        <taxon>Chaetothyriales</taxon>
        <taxon>Herpotrichiellaceae</taxon>
        <taxon>Phialophora</taxon>
    </lineage>
</organism>
<evidence type="ECO:0000313" key="6">
    <source>
        <dbReference type="EMBL" id="KIW63522.1"/>
    </source>
</evidence>
<keyword evidence="7" id="KW-1185">Reference proteome</keyword>
<dbReference type="AlphaFoldDB" id="A0A0D2DMI0"/>
<name>A0A0D2DMI0_9EURO</name>
<feature type="domain" description="DUF7923" evidence="3">
    <location>
        <begin position="75"/>
        <end position="255"/>
    </location>
</feature>